<evidence type="ECO:0000313" key="2">
    <source>
        <dbReference type="EMBL" id="CRK00314.1"/>
    </source>
</evidence>
<accession>A0A0G4KIN4</accession>
<feature type="domain" description="Aminoglycoside phosphotransferase" evidence="1">
    <location>
        <begin position="30"/>
        <end position="237"/>
    </location>
</feature>
<sequence length="389" mass="44158">MDRQSSDRTCFRRPLGQVAERSRDDSCNTQIPVPHIHAYGRQASLTDHAGTQMFIISDFIPGHALDKKLLTEAKPAHRTQFYSHLIDILAELRALEFPSIGSLLPDSTSVSCPNLGPVISMLSVMLRQPPRRTVSSASVRQPPCGPFSSAKEYLSYQFRTLSEFFLLPVPDHTVEDIKEEIFALHHMERLFHQVIDPPFDEGPFVLQHLDLRAANIVVDENLAIRGIIDWEFASTIPRQLFTPPSWITGHDPAEANNQAHVDFRNILDEKSKASDRCDRLRTEWYGERDSNANPTSNAFCIAHVLRRPTDLVDVFHAFWTQRDAGKHIDDLISDYFNENQALSAEAQRRAEQCEHYTNSLKMKGLYETDIDRLLAESRALTAKLDGQKG</sequence>
<dbReference type="InterPro" id="IPR051678">
    <property type="entry name" value="AGP_Transferase"/>
</dbReference>
<dbReference type="Pfam" id="PF01636">
    <property type="entry name" value="APH"/>
    <property type="match status" value="1"/>
</dbReference>
<proteinExistence type="predicted"/>
<dbReference type="PANTHER" id="PTHR21310">
    <property type="entry name" value="AMINOGLYCOSIDE PHOSPHOTRANSFERASE-RELATED-RELATED"/>
    <property type="match status" value="1"/>
</dbReference>
<dbReference type="Gene3D" id="3.90.1200.10">
    <property type="match status" value="1"/>
</dbReference>
<dbReference type="Proteomes" id="UP000044602">
    <property type="component" value="Unassembled WGS sequence"/>
</dbReference>
<keyword evidence="3" id="KW-1185">Reference proteome</keyword>
<dbReference type="InterPro" id="IPR011009">
    <property type="entry name" value="Kinase-like_dom_sf"/>
</dbReference>
<protein>
    <recommendedName>
        <fullName evidence="1">Aminoglycoside phosphotransferase domain-containing protein</fullName>
    </recommendedName>
</protein>
<dbReference type="PANTHER" id="PTHR21310:SF37">
    <property type="entry name" value="AMINOGLYCOSIDE PHOSPHOTRANSFERASE DOMAIN-CONTAINING PROTEIN"/>
    <property type="match status" value="1"/>
</dbReference>
<dbReference type="AlphaFoldDB" id="A0A0G4KIN4"/>
<dbReference type="InterPro" id="IPR002575">
    <property type="entry name" value="Aminoglycoside_PTrfase"/>
</dbReference>
<organism evidence="2 3">
    <name type="scientific">Verticillium longisporum</name>
    <name type="common">Verticillium dahliae var. longisporum</name>
    <dbReference type="NCBI Taxonomy" id="100787"/>
    <lineage>
        <taxon>Eukaryota</taxon>
        <taxon>Fungi</taxon>
        <taxon>Dikarya</taxon>
        <taxon>Ascomycota</taxon>
        <taxon>Pezizomycotina</taxon>
        <taxon>Sordariomycetes</taxon>
        <taxon>Hypocreomycetidae</taxon>
        <taxon>Glomerellales</taxon>
        <taxon>Plectosphaerellaceae</taxon>
        <taxon>Verticillium</taxon>
    </lineage>
</organism>
<dbReference type="STRING" id="100787.A0A0G4KIN4"/>
<dbReference type="EMBL" id="CVQH01001336">
    <property type="protein sequence ID" value="CRK00314.1"/>
    <property type="molecule type" value="Genomic_DNA"/>
</dbReference>
<name>A0A0G4KIN4_VERLO</name>
<dbReference type="SUPFAM" id="SSF56112">
    <property type="entry name" value="Protein kinase-like (PK-like)"/>
    <property type="match status" value="1"/>
</dbReference>
<reference evidence="2 3" key="1">
    <citation type="submission" date="2015-05" db="EMBL/GenBank/DDBJ databases">
        <authorList>
            <person name="Wang D.B."/>
            <person name="Wang M."/>
        </authorList>
    </citation>
    <scope>NUCLEOTIDE SEQUENCE [LARGE SCALE GENOMIC DNA]</scope>
    <source>
        <strain evidence="2">VL1</strain>
    </source>
</reference>
<evidence type="ECO:0000313" key="3">
    <source>
        <dbReference type="Proteomes" id="UP000044602"/>
    </source>
</evidence>
<evidence type="ECO:0000259" key="1">
    <source>
        <dbReference type="Pfam" id="PF01636"/>
    </source>
</evidence>
<gene>
    <name evidence="2" type="ORF">BN1708_009534</name>
</gene>